<evidence type="ECO:0000256" key="1">
    <source>
        <dbReference type="SAM" id="Phobius"/>
    </source>
</evidence>
<feature type="transmembrane region" description="Helical" evidence="1">
    <location>
        <begin position="305"/>
        <end position="322"/>
    </location>
</feature>
<feature type="transmembrane region" description="Helical" evidence="1">
    <location>
        <begin position="389"/>
        <end position="406"/>
    </location>
</feature>
<feature type="transmembrane region" description="Helical" evidence="1">
    <location>
        <begin position="195"/>
        <end position="213"/>
    </location>
</feature>
<dbReference type="AlphaFoldDB" id="A0A2W5YZC0"/>
<evidence type="ECO:0000313" key="3">
    <source>
        <dbReference type="Proteomes" id="UP000248724"/>
    </source>
</evidence>
<keyword evidence="1" id="KW-0472">Membrane</keyword>
<dbReference type="PANTHER" id="PTHR38454:SF1">
    <property type="entry name" value="INTEGRAL MEMBRANE PROTEIN"/>
    <property type="match status" value="1"/>
</dbReference>
<feature type="transmembrane region" description="Helical" evidence="1">
    <location>
        <begin position="225"/>
        <end position="245"/>
    </location>
</feature>
<proteinExistence type="predicted"/>
<keyword evidence="1" id="KW-0812">Transmembrane</keyword>
<feature type="transmembrane region" description="Helical" evidence="1">
    <location>
        <begin position="898"/>
        <end position="919"/>
    </location>
</feature>
<dbReference type="EMBL" id="QHBU01000260">
    <property type="protein sequence ID" value="PZR78369.1"/>
    <property type="molecule type" value="Genomic_DNA"/>
</dbReference>
<feature type="transmembrane region" description="Helical" evidence="1">
    <location>
        <begin position="456"/>
        <end position="479"/>
    </location>
</feature>
<accession>A0A2W5YZC0</accession>
<gene>
    <name evidence="2" type="ORF">DLM65_13185</name>
</gene>
<feature type="transmembrane region" description="Helical" evidence="1">
    <location>
        <begin position="72"/>
        <end position="94"/>
    </location>
</feature>
<organism evidence="2 3">
    <name type="scientific">Candidatus Aeolococcus gillhamiae</name>
    <dbReference type="NCBI Taxonomy" id="3127015"/>
    <lineage>
        <taxon>Bacteria</taxon>
        <taxon>Bacillati</taxon>
        <taxon>Candidatus Dormiibacterota</taxon>
        <taxon>Candidatus Dormibacteria</taxon>
        <taxon>Candidatus Aeolococcales</taxon>
        <taxon>Candidatus Aeolococcaceae</taxon>
        <taxon>Candidatus Aeolococcus</taxon>
    </lineage>
</organism>
<sequence>MSVPAKRLLTSRWTAFASLAAAVVGFAGAWTRGDLLIDGTGMTLYVRLVLDHLVAHGRVGYWMPELWAGTPVWALGPSLPILLLAPLAALFGAAGAVKVGILALQVAGAWGAYTLARALWHDTAAALVAGVVYGLDPLVISHAALIGNEGVVGVIAAAPWLVWSLRRGLRGDGTRYLVAAGLVAAFAILHQAESAYALLPLCALVVVLEARRTRWDGAEITARRFLGRVGLVVGVSFGAIAHWLVPFLVLHKWFVLSPRALVQGELLSGLANTVATEPGLFLHRSGGLHGVVTPVRQNLIAQVQYLGWVPVGVTIVTALLLARRDDERTLSAVLLASAVAVWMSTGAVSLAEGGPVMRGQVMSMALTGLVAGALLGGFVRRLSLRRAKAPVLVAAAAFLFAVPYLRPFVLAQRVVPFLSSIRFPRFYVIAVLGLALGTAWPVSLVHRWLRLHRPRLAGVGSAALAVAVTILVVVDAWPYRSFYRLRAPARAAAYRQAAATLASRPPGSRVDPATFDASPVSSLQGTGAYLTLGWPHAVASAQVWRLTFEAALSPGGYAARALGLSATSYVASEQIDRPTTALAAVTALRLTPNPASLPVVRAYDQSVVVGDRSIAPELAVALAHHNVGVVTGGHQAARSSAATVVGEVLEKSACGQPSMTKPSAGLAGEVSTACAMHRWLSSVLFGADLVDTDRMPGARFRATADSLRGLSVWFHDPPGQSQLVIHELAPDGTTAGREVARVDSSGTDDNGMSFFGFDPVTDSAGKSYVFDVECPDCFSELAPQIVVERGAGRRGNLLLKGRLDPTRTAAFAPVYDRPAPAAPSSTKLDARRLAPGQWQVKTSGARPALVVVAEAYFPGWQARVDGRPAPVLEADGAFLGVAIGPGVHNVTLDYHPPAAVGLGRLITAATLAVLTILGLRSLAGRRRRALRVTSSRIDTRNRLRL</sequence>
<reference evidence="2 3" key="1">
    <citation type="journal article" date="2017" name="Nature">
        <title>Atmospheric trace gases support primary production in Antarctic desert surface soil.</title>
        <authorList>
            <person name="Ji M."/>
            <person name="Greening C."/>
            <person name="Vanwonterghem I."/>
            <person name="Carere C.R."/>
            <person name="Bay S.K."/>
            <person name="Steen J.A."/>
            <person name="Montgomery K."/>
            <person name="Lines T."/>
            <person name="Beardall J."/>
            <person name="van Dorst J."/>
            <person name="Snape I."/>
            <person name="Stott M.B."/>
            <person name="Hugenholtz P."/>
            <person name="Ferrari B.C."/>
        </authorList>
    </citation>
    <scope>NUCLEOTIDE SEQUENCE [LARGE SCALE GENOMIC DNA]</scope>
    <source>
        <strain evidence="2">RRmetagenome_bin12</strain>
    </source>
</reference>
<comment type="caution">
    <text evidence="2">The sequence shown here is derived from an EMBL/GenBank/DDBJ whole genome shotgun (WGS) entry which is preliminary data.</text>
</comment>
<evidence type="ECO:0000313" key="2">
    <source>
        <dbReference type="EMBL" id="PZR78369.1"/>
    </source>
</evidence>
<evidence type="ECO:0008006" key="4">
    <source>
        <dbReference type="Google" id="ProtNLM"/>
    </source>
</evidence>
<feature type="transmembrane region" description="Helical" evidence="1">
    <location>
        <begin position="426"/>
        <end position="444"/>
    </location>
</feature>
<keyword evidence="1" id="KW-1133">Transmembrane helix</keyword>
<feature type="transmembrane region" description="Helical" evidence="1">
    <location>
        <begin position="329"/>
        <end position="351"/>
    </location>
</feature>
<dbReference type="Proteomes" id="UP000248724">
    <property type="component" value="Unassembled WGS sequence"/>
</dbReference>
<dbReference type="InterPro" id="IPR018580">
    <property type="entry name" value="Uncharacterised_YfhO"/>
</dbReference>
<dbReference type="PANTHER" id="PTHR38454">
    <property type="entry name" value="INTEGRAL MEMBRANE PROTEIN-RELATED"/>
    <property type="match status" value="1"/>
</dbReference>
<protein>
    <recommendedName>
        <fullName evidence="4">Membrane protein 6-pyruvoyl-tetrahydropterin synthase-related domain-containing protein</fullName>
    </recommendedName>
</protein>
<dbReference type="Pfam" id="PF09586">
    <property type="entry name" value="YfhO"/>
    <property type="match status" value="1"/>
</dbReference>
<feature type="transmembrane region" description="Helical" evidence="1">
    <location>
        <begin position="357"/>
        <end position="377"/>
    </location>
</feature>
<name>A0A2W5YZC0_9BACT</name>